<dbReference type="STRING" id="474960.SAMN05216180_2117"/>
<dbReference type="RefSeq" id="WP_092754769.1">
    <property type="nucleotide sequence ID" value="NZ_FOCG01000002.1"/>
</dbReference>
<dbReference type="GO" id="GO:0016832">
    <property type="term" value="F:aldehyde-lyase activity"/>
    <property type="evidence" value="ECO:0007669"/>
    <property type="project" value="InterPro"/>
</dbReference>
<feature type="domain" description="DAHP synthetase I/KDSA" evidence="2">
    <location>
        <begin position="84"/>
        <end position="326"/>
    </location>
</feature>
<gene>
    <name evidence="4" type="ORF">SAMN05216180_2117</name>
</gene>
<proteinExistence type="predicted"/>
<dbReference type="InterPro" id="IPR013785">
    <property type="entry name" value="Aldolase_TIM"/>
</dbReference>
<dbReference type="Pfam" id="PF00793">
    <property type="entry name" value="DAHP_synth_1"/>
    <property type="match status" value="1"/>
</dbReference>
<dbReference type="GO" id="GO:0009073">
    <property type="term" value="P:aromatic amino acid family biosynthetic process"/>
    <property type="evidence" value="ECO:0007669"/>
    <property type="project" value="InterPro"/>
</dbReference>
<keyword evidence="1" id="KW-0808">Transferase</keyword>
<dbReference type="InterPro" id="IPR041071">
    <property type="entry name" value="DAHP_snth_FXD"/>
</dbReference>
<evidence type="ECO:0000313" key="5">
    <source>
        <dbReference type="Proteomes" id="UP000199158"/>
    </source>
</evidence>
<keyword evidence="5" id="KW-1185">Reference proteome</keyword>
<evidence type="ECO:0000313" key="4">
    <source>
        <dbReference type="EMBL" id="SEM94230.1"/>
    </source>
</evidence>
<organism evidence="4 5">
    <name type="scientific">Hydrogenoanaerobacterium saccharovorans</name>
    <dbReference type="NCBI Taxonomy" id="474960"/>
    <lineage>
        <taxon>Bacteria</taxon>
        <taxon>Bacillati</taxon>
        <taxon>Bacillota</taxon>
        <taxon>Clostridia</taxon>
        <taxon>Eubacteriales</taxon>
        <taxon>Oscillospiraceae</taxon>
        <taxon>Hydrogenoanaerobacterium</taxon>
    </lineage>
</organism>
<dbReference type="NCBIfam" id="NF006421">
    <property type="entry name" value="PRK08673.1"/>
    <property type="match status" value="1"/>
</dbReference>
<dbReference type="OrthoDB" id="9780456at2"/>
<name>A0A1H8CGV5_9FIRM</name>
<dbReference type="SUPFAM" id="SSF51569">
    <property type="entry name" value="Aldolase"/>
    <property type="match status" value="1"/>
</dbReference>
<dbReference type="NCBIfam" id="NF009239">
    <property type="entry name" value="PRK12595.1"/>
    <property type="match status" value="1"/>
</dbReference>
<evidence type="ECO:0000256" key="1">
    <source>
        <dbReference type="ARBA" id="ARBA00022679"/>
    </source>
</evidence>
<feature type="domain" description="DAHP synthase ferredoxin-like" evidence="3">
    <location>
        <begin position="1"/>
        <end position="67"/>
    </location>
</feature>
<dbReference type="InterPro" id="IPR052899">
    <property type="entry name" value="Class-I_DAHP_synthase"/>
</dbReference>
<dbReference type="NCBIfam" id="TIGR01361">
    <property type="entry name" value="DAHP_synth_Bsub"/>
    <property type="match status" value="1"/>
</dbReference>
<dbReference type="PANTHER" id="PTHR43018">
    <property type="entry name" value="PHOSPHO-2-DEHYDRO-3-DEOXYHEPTONATE ALDOLASE"/>
    <property type="match status" value="1"/>
</dbReference>
<dbReference type="AlphaFoldDB" id="A0A1H8CGV5"/>
<dbReference type="InterPro" id="IPR006268">
    <property type="entry name" value="DAHP_syn_2"/>
</dbReference>
<sequence>MIVILKKNPEKQKVDQLVESFKKLGLAIHYSEGTQTTIVGLVGDTSRLDMDAICANEIVETVKRITEPYKAANRRFHPQDTIVEVKGRKIGEGNFTVIAGPCSVESEEQIICVAQEIKKSGAQFLRGGAFKPRTSPYAFQGLEADGLKLLLEAKKVTGLPIVTEIMSQTHIDLFADVDIIQVGARNMQNFQLLKELGHSDKPILLKRGLANTIEEFLMSAEYIMAGGNNNIILCERGIRTFETATRNTPDLTAIPLIKRYSHLPVIFDPSHATGIPWLVEPLSKAAIAIGADGLMIEVHNNPKEALCDGAQSLNFEQFDQVMETIKNRADVEQKTF</sequence>
<dbReference type="Gene3D" id="3.20.20.70">
    <property type="entry name" value="Aldolase class I"/>
    <property type="match status" value="1"/>
</dbReference>
<dbReference type="Gene3D" id="3.30.70.1140">
    <property type="entry name" value="Phospho-2-dehydro-3-deoxyheptonate aldolase, domain 1"/>
    <property type="match status" value="1"/>
</dbReference>
<evidence type="ECO:0000259" key="3">
    <source>
        <dbReference type="Pfam" id="PF18152"/>
    </source>
</evidence>
<dbReference type="InterPro" id="IPR006218">
    <property type="entry name" value="DAHP1/KDSA"/>
</dbReference>
<dbReference type="EMBL" id="FOCG01000002">
    <property type="protein sequence ID" value="SEM94230.1"/>
    <property type="molecule type" value="Genomic_DNA"/>
</dbReference>
<dbReference type="Proteomes" id="UP000199158">
    <property type="component" value="Unassembled WGS sequence"/>
</dbReference>
<accession>A0A1H8CGV5</accession>
<dbReference type="Pfam" id="PF18152">
    <property type="entry name" value="DAHP_snth_FXD"/>
    <property type="match status" value="1"/>
</dbReference>
<reference evidence="4 5" key="1">
    <citation type="submission" date="2016-10" db="EMBL/GenBank/DDBJ databases">
        <authorList>
            <person name="de Groot N.N."/>
        </authorList>
    </citation>
    <scope>NUCLEOTIDE SEQUENCE [LARGE SCALE GENOMIC DNA]</scope>
    <source>
        <strain evidence="4 5">CGMCC 1.5070</strain>
    </source>
</reference>
<dbReference type="GO" id="GO:0016740">
    <property type="term" value="F:transferase activity"/>
    <property type="evidence" value="ECO:0007669"/>
    <property type="project" value="UniProtKB-KW"/>
</dbReference>
<protein>
    <submittedName>
        <fullName evidence="4">3-deoxy-D-arabinoheptulosonate-7-phosphate synthase</fullName>
    </submittedName>
</protein>
<dbReference type="PANTHER" id="PTHR43018:SF2">
    <property type="entry name" value="PHOSPHO-2-DEHYDRO-3-DEOXYHEPTONATE ALDOLASE"/>
    <property type="match status" value="1"/>
</dbReference>
<evidence type="ECO:0000259" key="2">
    <source>
        <dbReference type="Pfam" id="PF00793"/>
    </source>
</evidence>